<dbReference type="InterPro" id="IPR019429">
    <property type="entry name" value="7TM_GPCR_serpentine_rcpt_Sri"/>
</dbReference>
<dbReference type="OrthoDB" id="5869954at2759"/>
<dbReference type="Proteomes" id="UP000008281">
    <property type="component" value="Unassembled WGS sequence"/>
</dbReference>
<accession>E3M0S6</accession>
<evidence type="ECO:0000256" key="1">
    <source>
        <dbReference type="SAM" id="Phobius"/>
    </source>
</evidence>
<dbReference type="EMBL" id="DS268421">
    <property type="protein sequence ID" value="EFO88673.1"/>
    <property type="molecule type" value="Genomic_DNA"/>
</dbReference>
<dbReference type="PANTHER" id="PTHR45830">
    <property type="entry name" value="SERPENTINE RECEPTOR, CLASS I"/>
    <property type="match status" value="1"/>
</dbReference>
<dbReference type="PANTHER" id="PTHR45830:SF3">
    <property type="entry name" value="G PROTEIN-COUPLED RECEPTOR-RELATED"/>
    <property type="match status" value="1"/>
</dbReference>
<dbReference type="InParanoid" id="E3M0S6"/>
<protein>
    <submittedName>
        <fullName evidence="2">Uncharacterized protein</fullName>
    </submittedName>
</protein>
<gene>
    <name evidence="2" type="ORF">CRE_06409</name>
</gene>
<reference evidence="2" key="1">
    <citation type="submission" date="2007-07" db="EMBL/GenBank/DDBJ databases">
        <title>PCAP assembly of the Caenorhabditis remanei genome.</title>
        <authorList>
            <consortium name="The Caenorhabditis remanei Sequencing Consortium"/>
            <person name="Wilson R.K."/>
        </authorList>
    </citation>
    <scope>NUCLEOTIDE SEQUENCE [LARGE SCALE GENOMIC DNA]</scope>
    <source>
        <strain evidence="2">PB4641</strain>
    </source>
</reference>
<organism evidence="3">
    <name type="scientific">Caenorhabditis remanei</name>
    <name type="common">Caenorhabditis vulgaris</name>
    <dbReference type="NCBI Taxonomy" id="31234"/>
    <lineage>
        <taxon>Eukaryota</taxon>
        <taxon>Metazoa</taxon>
        <taxon>Ecdysozoa</taxon>
        <taxon>Nematoda</taxon>
        <taxon>Chromadorea</taxon>
        <taxon>Rhabditida</taxon>
        <taxon>Rhabditina</taxon>
        <taxon>Rhabditomorpha</taxon>
        <taxon>Rhabditoidea</taxon>
        <taxon>Rhabditidae</taxon>
        <taxon>Peloderinae</taxon>
        <taxon>Caenorhabditis</taxon>
    </lineage>
</organism>
<evidence type="ECO:0000313" key="3">
    <source>
        <dbReference type="Proteomes" id="UP000008281"/>
    </source>
</evidence>
<keyword evidence="1" id="KW-1133">Transmembrane helix</keyword>
<feature type="transmembrane region" description="Helical" evidence="1">
    <location>
        <begin position="12"/>
        <end position="34"/>
    </location>
</feature>
<dbReference type="Pfam" id="PF10327">
    <property type="entry name" value="7TM_GPCR_Sri"/>
    <property type="match status" value="1"/>
</dbReference>
<keyword evidence="1" id="KW-0472">Membrane</keyword>
<sequence>MCFLLDFHLTCLMQLIPLFPILAGYTVGILAEWFDIPAHFSVIITMFITAAQLESLIFCFEKKHQAIATALNVHIIPKSIELFCYFLCIVSDGPILG</sequence>
<feature type="transmembrane region" description="Helical" evidence="1">
    <location>
        <begin position="40"/>
        <end position="60"/>
    </location>
</feature>
<dbReference type="AlphaFoldDB" id="E3M0S6"/>
<name>E3M0S6_CAERE</name>
<dbReference type="HOGENOM" id="CLU_2348646_0_0_1"/>
<keyword evidence="3" id="KW-1185">Reference proteome</keyword>
<keyword evidence="1" id="KW-0812">Transmembrane</keyword>
<evidence type="ECO:0000313" key="2">
    <source>
        <dbReference type="EMBL" id="EFO88673.1"/>
    </source>
</evidence>
<proteinExistence type="predicted"/>